<evidence type="ECO:0000313" key="1">
    <source>
        <dbReference type="EMBL" id="UYU30263.1"/>
    </source>
</evidence>
<sequence length="233" mass="24549">MAEFGALLTTPSGEAFVTPQSTPLCLYAVRTFNSSKVNDTLQQAVGTIAMPDMSQPIIPFVYSSRPSTGSVAFVAERTSSGMRFTGNNVNGNGSFSMTALVFTFFEQPMPNPPWGMAIWDEAGKLILTHESRVLTDLVTIGTRGSGGGTSIDITRPGRWAIVPDCSGQQQWQFSTGGPGGAVISLNTAFGAEYNGSSTRMHATLLSYPGGQAQMVGATNAGNTITAIDVSKYI</sequence>
<evidence type="ECO:0000313" key="2">
    <source>
        <dbReference type="Proteomes" id="UP001156318"/>
    </source>
</evidence>
<dbReference type="RefSeq" id="WP_264384082.1">
    <property type="nucleotide sequence ID" value="NZ_CP074352.1"/>
</dbReference>
<accession>A0ABY6J9S9</accession>
<proteinExistence type="predicted"/>
<organism evidence="1 2">
    <name type="scientific">Siccibacter colletis</name>
    <dbReference type="NCBI Taxonomy" id="1505757"/>
    <lineage>
        <taxon>Bacteria</taxon>
        <taxon>Pseudomonadati</taxon>
        <taxon>Pseudomonadota</taxon>
        <taxon>Gammaproteobacteria</taxon>
        <taxon>Enterobacterales</taxon>
        <taxon>Enterobacteriaceae</taxon>
        <taxon>Siccibacter</taxon>
    </lineage>
</organism>
<dbReference type="EMBL" id="CP074352">
    <property type="protein sequence ID" value="UYU30263.1"/>
    <property type="molecule type" value="Genomic_DNA"/>
</dbReference>
<reference evidence="1 2" key="1">
    <citation type="submission" date="2021-05" db="EMBL/GenBank/DDBJ databases">
        <title>Isolation, identification, and the growth promoting effects of Pantoea dispersa strain YSD J2 from the aboveground leaves of Cyperus esculentus L.Var. Sativus.</title>
        <authorList>
            <person name="Wang S."/>
            <person name="Tang X.M."/>
            <person name="Huang Y.N."/>
        </authorList>
    </citation>
    <scope>NUCLEOTIDE SEQUENCE [LARGE SCALE GENOMIC DNA]</scope>
    <source>
        <strain evidence="2">YSD YN2</strain>
    </source>
</reference>
<name>A0ABY6J9S9_9ENTR</name>
<dbReference type="Proteomes" id="UP001156318">
    <property type="component" value="Chromosome"/>
</dbReference>
<gene>
    <name evidence="1" type="ORF">KFZ77_10135</name>
</gene>
<keyword evidence="2" id="KW-1185">Reference proteome</keyword>
<protein>
    <submittedName>
        <fullName evidence="1">Uncharacterized protein</fullName>
    </submittedName>
</protein>